<dbReference type="PANTHER" id="PTHR35088">
    <property type="entry name" value="COILED-COIL DOMAIN-CONTAINING PROTEIN 178"/>
    <property type="match status" value="1"/>
</dbReference>
<evidence type="ECO:0000313" key="3">
    <source>
        <dbReference type="Proteomes" id="UP000008854"/>
    </source>
</evidence>
<accession>A0A3Q0KP58</accession>
<protein>
    <submittedName>
        <fullName evidence="4">Putative spindle assembly checkpoint component MAD1 (Mitotic arrest deficient protein 1)</fullName>
    </submittedName>
</protein>
<dbReference type="InParanoid" id="A0A3Q0KP58"/>
<dbReference type="AlphaFoldDB" id="A0A3Q0KP58"/>
<sequence>MNDALKYPISQLVIGEEWLVKVVHYLENETVNDRIEKTNTSYATFLQRIKNVIDIFEEIESDLVHTENKIHETRRTVYTLGNQFDRLGRFCLNEIPFVVQKEHDQASNNLTALRWNIKKTQEEYNKVFTRLRSLAATKKSIENEISQLTGCTSLVNEKSLITETELKGIIDRTTEALETLTKANTKLNETQIRYNAVKQKSEEIRMNLASDVRKAEENLTNAQNKLKEAVNIEPILKQEIINMKNKIESIKLKIQTLTETFRQNEQIFNELKQQLIKLNKNLNNKQNIIENLLIWIKKNEENLLNQFNGKLNMELNKLNELLNKKLEEFSNIKMNETQLKIENDNYEKRIINYQNEISKFRKSIELLESRLLTAQDLLQVSNTDYNRTQLKHSSVKDDLELTKSRTRTEQDEKQNMLKYLQHKIDEFENEWNEEYSTMCNKVQTLDESLLKSKTQFSELKTRLEGMTNEKNFLQEKQNKLKLSLLALMKVKLRGTTKLSQLRCTVADLTKTNKTLVSEIDILKRQTEQMNQLQTKRELQLSNLMKARDLVLKKLKEDLKEKLSLNLTLSDQYIKMQEEQSKLLSLFYLAVTNSVLDQNQLFNAEQSRLHRFRVKFGVKINLFAISNLNLTTDQNGEEIIIYNILIHVGGHVSFSVVFLLAYMINVKLPTTKIAAHSVIMEEKLQHGNNHYLQLIL</sequence>
<feature type="coiled-coil region" evidence="1">
    <location>
        <begin position="456"/>
        <end position="542"/>
    </location>
</feature>
<keyword evidence="2" id="KW-0812">Transmembrane</keyword>
<name>A0A3Q0KP58_SCHMA</name>
<keyword evidence="2" id="KW-0472">Membrane</keyword>
<dbReference type="Proteomes" id="UP000008854">
    <property type="component" value="Unassembled WGS sequence"/>
</dbReference>
<dbReference type="InterPro" id="IPR038826">
    <property type="entry name" value="CCDC178"/>
</dbReference>
<evidence type="ECO:0000256" key="1">
    <source>
        <dbReference type="SAM" id="Coils"/>
    </source>
</evidence>
<feature type="transmembrane region" description="Helical" evidence="2">
    <location>
        <begin position="638"/>
        <end position="661"/>
    </location>
</feature>
<evidence type="ECO:0000256" key="2">
    <source>
        <dbReference type="SAM" id="Phobius"/>
    </source>
</evidence>
<proteinExistence type="predicted"/>
<dbReference type="WBParaSite" id="Smp_146420.1">
    <property type="protein sequence ID" value="Smp_146420.1"/>
    <property type="gene ID" value="Smp_146420"/>
</dbReference>
<evidence type="ECO:0000313" key="4">
    <source>
        <dbReference type="WBParaSite" id="Smp_146420.1"/>
    </source>
</evidence>
<keyword evidence="2" id="KW-1133">Transmembrane helix</keyword>
<dbReference type="STRING" id="6183.A0A3Q0KP58"/>
<reference evidence="3" key="1">
    <citation type="journal article" date="2012" name="PLoS Negl. Trop. Dis.">
        <title>A systematically improved high quality genome and transcriptome of the human blood fluke Schistosoma mansoni.</title>
        <authorList>
            <person name="Protasio A.V."/>
            <person name="Tsai I.J."/>
            <person name="Babbage A."/>
            <person name="Nichol S."/>
            <person name="Hunt M."/>
            <person name="Aslett M.A."/>
            <person name="De Silva N."/>
            <person name="Velarde G.S."/>
            <person name="Anderson T.J."/>
            <person name="Clark R.C."/>
            <person name="Davidson C."/>
            <person name="Dillon G.P."/>
            <person name="Holroyd N.E."/>
            <person name="LoVerde P.T."/>
            <person name="Lloyd C."/>
            <person name="McQuillan J."/>
            <person name="Oliveira G."/>
            <person name="Otto T.D."/>
            <person name="Parker-Manuel S.J."/>
            <person name="Quail M.A."/>
            <person name="Wilson R.A."/>
            <person name="Zerlotini A."/>
            <person name="Dunne D.W."/>
            <person name="Berriman M."/>
        </authorList>
    </citation>
    <scope>NUCLEOTIDE SEQUENCE [LARGE SCALE GENOMIC DNA]</scope>
    <source>
        <strain evidence="3">Puerto Rican</strain>
    </source>
</reference>
<keyword evidence="3" id="KW-1185">Reference proteome</keyword>
<organism evidence="3 4">
    <name type="scientific">Schistosoma mansoni</name>
    <name type="common">Blood fluke</name>
    <dbReference type="NCBI Taxonomy" id="6183"/>
    <lineage>
        <taxon>Eukaryota</taxon>
        <taxon>Metazoa</taxon>
        <taxon>Spiralia</taxon>
        <taxon>Lophotrochozoa</taxon>
        <taxon>Platyhelminthes</taxon>
        <taxon>Trematoda</taxon>
        <taxon>Digenea</taxon>
        <taxon>Strigeidida</taxon>
        <taxon>Schistosomatoidea</taxon>
        <taxon>Schistosomatidae</taxon>
        <taxon>Schistosoma</taxon>
    </lineage>
</organism>
<dbReference type="PANTHER" id="PTHR35088:SF1">
    <property type="entry name" value="COILED-COIL DOMAIN-CONTAINING PROTEIN 178"/>
    <property type="match status" value="1"/>
</dbReference>
<feature type="coiled-coil region" evidence="1">
    <location>
        <begin position="170"/>
        <end position="370"/>
    </location>
</feature>
<keyword evidence="1" id="KW-0175">Coiled coil</keyword>
<reference evidence="4" key="2">
    <citation type="submission" date="2018-12" db="UniProtKB">
        <authorList>
            <consortium name="WormBaseParasite"/>
        </authorList>
    </citation>
    <scope>IDENTIFICATION</scope>
    <source>
        <strain evidence="4">Puerto Rican</strain>
    </source>
</reference>